<keyword evidence="3" id="KW-1185">Reference proteome</keyword>
<sequence>MIKTVLAAAIVVGVARQFVRILADAAWQQAGGIPRWELLPLVGLLYLAAHTCWGSFWVRLLREQGVEVSWYAGLRCYFVSQFGKYVPGKAWVILLRVGMLRQGGAPAMAVAMTATYETLASMGAGALVAVLCLPFVGVLPVEVAGRWGWFLLVAALPAGLALLHRTLHRWLRQRGTAATAAAPSWFLLVQGTFHGVLGWLLLGLSLGLLLEAMQPGGDWTGSRALAVLGAVALAYVAGFVVLVTPGGLGVREWVLLHTLPPVLAQADTSPTVLAALAALYLRLIWTVAEVICAALLYLRPASPPAMISENLPRQTPQPYASNIR</sequence>
<evidence type="ECO:0000313" key="3">
    <source>
        <dbReference type="Proteomes" id="UP000542342"/>
    </source>
</evidence>
<reference evidence="2 3" key="1">
    <citation type="submission" date="2020-07" db="EMBL/GenBank/DDBJ databases">
        <title>Thermogemmata thermophila gen. nov., sp. nov., a novel moderate thermophilic planctomycete from a Kamchatka hot spring.</title>
        <authorList>
            <person name="Elcheninov A.G."/>
            <person name="Podosokorskaya O.A."/>
            <person name="Kovaleva O.L."/>
            <person name="Novikov A."/>
            <person name="Bonch-Osmolovskaya E.A."/>
            <person name="Toshchakov S.V."/>
            <person name="Kublanov I.V."/>
        </authorList>
    </citation>
    <scope>NUCLEOTIDE SEQUENCE [LARGE SCALE GENOMIC DNA]</scope>
    <source>
        <strain evidence="2 3">2918</strain>
    </source>
</reference>
<keyword evidence="1" id="KW-0812">Transmembrane</keyword>
<proteinExistence type="predicted"/>
<feature type="transmembrane region" description="Helical" evidence="1">
    <location>
        <begin position="185"/>
        <end position="204"/>
    </location>
</feature>
<protein>
    <submittedName>
        <fullName evidence="2">Flippase-like domain-containing protein</fullName>
    </submittedName>
</protein>
<dbReference type="EMBL" id="JACEFB010000002">
    <property type="protein sequence ID" value="MBA2225598.1"/>
    <property type="molecule type" value="Genomic_DNA"/>
</dbReference>
<dbReference type="AlphaFoldDB" id="A0A7V8VCM7"/>
<accession>A0A7V8VCM7</accession>
<dbReference type="GO" id="GO:0005886">
    <property type="term" value="C:plasma membrane"/>
    <property type="evidence" value="ECO:0007669"/>
    <property type="project" value="UniProtKB-SubCell"/>
</dbReference>
<keyword evidence="1" id="KW-1133">Transmembrane helix</keyword>
<organism evidence="2 3">
    <name type="scientific">Thermogemmata fonticola</name>
    <dbReference type="NCBI Taxonomy" id="2755323"/>
    <lineage>
        <taxon>Bacteria</taxon>
        <taxon>Pseudomonadati</taxon>
        <taxon>Planctomycetota</taxon>
        <taxon>Planctomycetia</taxon>
        <taxon>Gemmatales</taxon>
        <taxon>Gemmataceae</taxon>
        <taxon>Thermogemmata</taxon>
    </lineage>
</organism>
<name>A0A7V8VCM7_9BACT</name>
<keyword evidence="1" id="KW-0472">Membrane</keyword>
<feature type="transmembrane region" description="Helical" evidence="1">
    <location>
        <begin position="224"/>
        <end position="250"/>
    </location>
</feature>
<evidence type="ECO:0000256" key="1">
    <source>
        <dbReference type="SAM" id="Phobius"/>
    </source>
</evidence>
<gene>
    <name evidence="2" type="ORF">H0921_05405</name>
</gene>
<dbReference type="Proteomes" id="UP000542342">
    <property type="component" value="Unassembled WGS sequence"/>
</dbReference>
<feature type="transmembrane region" description="Helical" evidence="1">
    <location>
        <begin position="147"/>
        <end position="164"/>
    </location>
</feature>
<dbReference type="RefSeq" id="WP_194537010.1">
    <property type="nucleotide sequence ID" value="NZ_JACEFB010000002.1"/>
</dbReference>
<evidence type="ECO:0000313" key="2">
    <source>
        <dbReference type="EMBL" id="MBA2225598.1"/>
    </source>
</evidence>
<feature type="transmembrane region" description="Helical" evidence="1">
    <location>
        <begin position="118"/>
        <end position="141"/>
    </location>
</feature>
<comment type="caution">
    <text evidence="2">The sequence shown here is derived from an EMBL/GenBank/DDBJ whole genome shotgun (WGS) entry which is preliminary data.</text>
</comment>